<proteinExistence type="predicted"/>
<evidence type="ECO:0008006" key="4">
    <source>
        <dbReference type="Google" id="ProtNLM"/>
    </source>
</evidence>
<dbReference type="InterPro" id="IPR038646">
    <property type="entry name" value="Atu4866-like_sf"/>
</dbReference>
<evidence type="ECO:0000313" key="3">
    <source>
        <dbReference type="Proteomes" id="UP000433050"/>
    </source>
</evidence>
<evidence type="ECO:0000313" key="2">
    <source>
        <dbReference type="EMBL" id="CAA0090204.1"/>
    </source>
</evidence>
<dbReference type="Pfam" id="PF11512">
    <property type="entry name" value="Atu4866"/>
    <property type="match status" value="1"/>
</dbReference>
<feature type="signal peptide" evidence="1">
    <location>
        <begin position="1"/>
        <end position="25"/>
    </location>
</feature>
<reference evidence="2 3" key="1">
    <citation type="submission" date="2019-12" db="EMBL/GenBank/DDBJ databases">
        <authorList>
            <person name="Reyes-Prieto M."/>
        </authorList>
    </citation>
    <scope>NUCLEOTIDE SEQUENCE [LARGE SCALE GENOMIC DNA]</scope>
    <source>
        <strain evidence="2">HF14-78462</strain>
    </source>
</reference>
<dbReference type="InterPro" id="IPR020955">
    <property type="entry name" value="Uncharacterised_Atu4866"/>
</dbReference>
<dbReference type="AlphaFoldDB" id="A0A5S9NK28"/>
<dbReference type="Gene3D" id="2.40.128.290">
    <property type="entry name" value="Uncharacterised protein Atu4866, PF11512"/>
    <property type="match status" value="1"/>
</dbReference>
<accession>A0A5S9NK28</accession>
<feature type="chain" id="PRO_5024855488" description="Protein Atu4866" evidence="1">
    <location>
        <begin position="26"/>
        <end position="123"/>
    </location>
</feature>
<organism evidence="2 3">
    <name type="scientific">Starkeya nomas</name>
    <dbReference type="NCBI Taxonomy" id="2666134"/>
    <lineage>
        <taxon>Bacteria</taxon>
        <taxon>Pseudomonadati</taxon>
        <taxon>Pseudomonadota</taxon>
        <taxon>Alphaproteobacteria</taxon>
        <taxon>Hyphomicrobiales</taxon>
        <taxon>Xanthobacteraceae</taxon>
        <taxon>Starkeya</taxon>
    </lineage>
</organism>
<keyword evidence="1" id="KW-0732">Signal</keyword>
<dbReference type="EMBL" id="CACSAS010000001">
    <property type="protein sequence ID" value="CAA0090204.1"/>
    <property type="molecule type" value="Genomic_DNA"/>
</dbReference>
<evidence type="ECO:0000256" key="1">
    <source>
        <dbReference type="SAM" id="SignalP"/>
    </source>
</evidence>
<dbReference type="Proteomes" id="UP000433050">
    <property type="component" value="Unassembled WGS sequence"/>
</dbReference>
<keyword evidence="3" id="KW-1185">Reference proteome</keyword>
<dbReference type="RefSeq" id="WP_159598181.1">
    <property type="nucleotide sequence ID" value="NZ_CACSAS010000001.1"/>
</dbReference>
<name>A0A5S9NK28_9HYPH</name>
<sequence length="123" mass="13692">MPKAVLRSNHLARIAALTLAGSAPAAGMQTPPAALQTGTNSIMNLHHPYVGMWVTDDGRVRHELLPDGRYDEARGTRESAYRGRYEVRGDYIQYRDDTGFTADGNFVDADTLHHGGMILRRRR</sequence>
<gene>
    <name evidence="2" type="ORF">STARVERO_01119</name>
</gene>
<protein>
    <recommendedName>
        <fullName evidence="4">Protein Atu4866</fullName>
    </recommendedName>
</protein>